<dbReference type="EMBL" id="LR031876">
    <property type="protein sequence ID" value="VDD36698.1"/>
    <property type="molecule type" value="Genomic_DNA"/>
</dbReference>
<gene>
    <name evidence="2" type="ORF">BOLC7T42258H</name>
</gene>
<feature type="coiled-coil region" evidence="1">
    <location>
        <begin position="25"/>
        <end position="52"/>
    </location>
</feature>
<accession>A0A3P6EAL0</accession>
<organism evidence="2">
    <name type="scientific">Brassica oleracea</name>
    <name type="common">Wild cabbage</name>
    <dbReference type="NCBI Taxonomy" id="3712"/>
    <lineage>
        <taxon>Eukaryota</taxon>
        <taxon>Viridiplantae</taxon>
        <taxon>Streptophyta</taxon>
        <taxon>Embryophyta</taxon>
        <taxon>Tracheophyta</taxon>
        <taxon>Spermatophyta</taxon>
        <taxon>Magnoliopsida</taxon>
        <taxon>eudicotyledons</taxon>
        <taxon>Gunneridae</taxon>
        <taxon>Pentapetalae</taxon>
        <taxon>rosids</taxon>
        <taxon>malvids</taxon>
        <taxon>Brassicales</taxon>
        <taxon>Brassicaceae</taxon>
        <taxon>Brassiceae</taxon>
        <taxon>Brassica</taxon>
    </lineage>
</organism>
<evidence type="ECO:0000313" key="2">
    <source>
        <dbReference type="EMBL" id="VDD36698.1"/>
    </source>
</evidence>
<proteinExistence type="predicted"/>
<dbReference type="AlphaFoldDB" id="A0A3P6EAL0"/>
<reference evidence="2" key="1">
    <citation type="submission" date="2018-11" db="EMBL/GenBank/DDBJ databases">
        <authorList>
            <consortium name="Genoscope - CEA"/>
            <person name="William W."/>
        </authorList>
    </citation>
    <scope>NUCLEOTIDE SEQUENCE</scope>
</reference>
<keyword evidence="1" id="KW-0175">Coiled coil</keyword>
<protein>
    <submittedName>
        <fullName evidence="2">Uncharacterized protein</fullName>
    </submittedName>
</protein>
<name>A0A3P6EAL0_BRAOL</name>
<sequence length="105" mass="12099">MVYAILTRSIVSVKENEAWFHLGRSHKLSDVVEQLRNTREDASEERVCLMNAHPGREHIIAEEQRREFSFGICEKCTGYDISMGERGLHCAPEVNSKRCRESFGE</sequence>
<evidence type="ECO:0000256" key="1">
    <source>
        <dbReference type="SAM" id="Coils"/>
    </source>
</evidence>